<dbReference type="InterPro" id="IPR004875">
    <property type="entry name" value="DDE_SF_endonuclease_dom"/>
</dbReference>
<feature type="region of interest" description="Disordered" evidence="1">
    <location>
        <begin position="126"/>
        <end position="148"/>
    </location>
</feature>
<sequence>SMLVLDAFRGHLTTSVKEKIEALNSDLVIIPGGKTSQLQVLDVVVNKPFKENLRQEYNNWLLSGNHPLTPSGKIKKPSVSLLGEWIATAWQKIEPESIVKGFKKCCISNDLNGTEDDILWETESVNENTDDTDVTSMSSHSENSSDSE</sequence>
<feature type="non-terminal residue" evidence="3">
    <location>
        <position position="1"/>
    </location>
</feature>
<protein>
    <submittedName>
        <fullName evidence="3">Putative pogo transposable element</fullName>
    </submittedName>
</protein>
<feature type="compositionally biased region" description="Low complexity" evidence="1">
    <location>
        <begin position="136"/>
        <end position="148"/>
    </location>
</feature>
<evidence type="ECO:0000259" key="2">
    <source>
        <dbReference type="Pfam" id="PF03184"/>
    </source>
</evidence>
<name>A0A0V0GDS2_TRIDM</name>
<accession>A0A0V0GDS2</accession>
<dbReference type="GO" id="GO:0003676">
    <property type="term" value="F:nucleic acid binding"/>
    <property type="evidence" value="ECO:0007669"/>
    <property type="project" value="InterPro"/>
</dbReference>
<evidence type="ECO:0000313" key="3">
    <source>
        <dbReference type="EMBL" id="JAP06087.1"/>
    </source>
</evidence>
<dbReference type="Pfam" id="PF03184">
    <property type="entry name" value="DDE_1"/>
    <property type="match status" value="1"/>
</dbReference>
<reference evidence="3" key="1">
    <citation type="journal article" date="2018" name="J. Proteomics">
        <title>Exploring the molecular complexity of Triatoma dimidiata sialome.</title>
        <authorList>
            <person name="Santiago P.B."/>
            <person name="de Araujo C.N."/>
            <person name="Charneau S."/>
            <person name="Bastos I.M.D."/>
            <person name="Assumpcao T.C.F."/>
            <person name="Queiroz R.M.L."/>
            <person name="Praca Y.R."/>
            <person name="Cordeiro T.M."/>
            <person name="Garcia C.H.S."/>
            <person name="da Silva I.G."/>
            <person name="Raiol T."/>
            <person name="Motta F.N."/>
            <person name="de Araujo Oliveira J.V."/>
            <person name="de Sousa M.V."/>
            <person name="Ribeiro J.M.C."/>
            <person name="de Santana J.M."/>
        </authorList>
    </citation>
    <scope>NUCLEOTIDE SEQUENCE</scope>
    <source>
        <strain evidence="3">Santander</strain>
        <tissue evidence="3">Salivary glands</tissue>
    </source>
</reference>
<proteinExistence type="predicted"/>
<dbReference type="AlphaFoldDB" id="A0A0V0GDS2"/>
<organism evidence="3">
    <name type="scientific">Triatoma dimidiata</name>
    <name type="common">Kissing bug</name>
    <name type="synonym">Meccus dimidiatus</name>
    <dbReference type="NCBI Taxonomy" id="72491"/>
    <lineage>
        <taxon>Eukaryota</taxon>
        <taxon>Metazoa</taxon>
        <taxon>Ecdysozoa</taxon>
        <taxon>Arthropoda</taxon>
        <taxon>Hexapoda</taxon>
        <taxon>Insecta</taxon>
        <taxon>Pterygota</taxon>
        <taxon>Neoptera</taxon>
        <taxon>Paraneoptera</taxon>
        <taxon>Hemiptera</taxon>
        <taxon>Heteroptera</taxon>
        <taxon>Panheteroptera</taxon>
        <taxon>Cimicomorpha</taxon>
        <taxon>Reduviidae</taxon>
        <taxon>Triatominae</taxon>
        <taxon>Triatoma</taxon>
    </lineage>
</organism>
<evidence type="ECO:0000256" key="1">
    <source>
        <dbReference type="SAM" id="MobiDB-lite"/>
    </source>
</evidence>
<dbReference type="EMBL" id="GECL01000037">
    <property type="protein sequence ID" value="JAP06087.1"/>
    <property type="molecule type" value="Transcribed_RNA"/>
</dbReference>
<feature type="domain" description="DDE-1" evidence="2">
    <location>
        <begin position="2"/>
        <end position="102"/>
    </location>
</feature>